<feature type="binding site" evidence="5">
    <location>
        <position position="114"/>
    </location>
    <ligand>
        <name>substrate</name>
    </ligand>
</feature>
<dbReference type="EnsemblMetazoa" id="LLOJ009600-RA">
    <property type="protein sequence ID" value="LLOJ009600-PA"/>
    <property type="gene ID" value="LLOJ009600"/>
</dbReference>
<keyword evidence="9" id="KW-1185">Reference proteome</keyword>
<sequence length="311" mass="34855">MSSSVPKIPLSNGGEIPSVGLGTWRAPDDEVEAALETALKSGYRHIDAAPVYFNEPAIGRTLKRFLDSGELKREDLFICTKLPPQANRASCVEKFLRNSLESLQLDYVDLYLIHTPFSVPETDGDLLRDDNGDVILDMETNHVATWKRMEDMVTMGLTKAIGISNFNETQIQRLLDNCTIKPVCLQIEVHLYLQQHNLVEFCKKNNIVVTAYSPLGSRGIAELNKSVGIVRDIPDVIENPVVVKMASKYGKTSPQILLKYSIQRGLVVIPKSTNAARLKQNIDLFDFTLSEEDMKILADIKENVRLRAVRE</sequence>
<evidence type="ECO:0000313" key="9">
    <source>
        <dbReference type="Proteomes" id="UP000092461"/>
    </source>
</evidence>
<accession>A0A1B0CX64</accession>
<keyword evidence="2" id="KW-0521">NADP</keyword>
<evidence type="ECO:0000259" key="7">
    <source>
        <dbReference type="Pfam" id="PF00248"/>
    </source>
</evidence>
<dbReference type="InterPro" id="IPR036812">
    <property type="entry name" value="NAD(P)_OxRdtase_dom_sf"/>
</dbReference>
<dbReference type="Pfam" id="PF00248">
    <property type="entry name" value="Aldo_ket_red"/>
    <property type="match status" value="1"/>
</dbReference>
<name>A0A1B0CX64_LUTLO</name>
<evidence type="ECO:0000256" key="5">
    <source>
        <dbReference type="PIRSR" id="PIRSR000097-2"/>
    </source>
</evidence>
<dbReference type="PIRSF" id="PIRSF000097">
    <property type="entry name" value="AKR"/>
    <property type="match status" value="1"/>
</dbReference>
<dbReference type="PROSITE" id="PS00798">
    <property type="entry name" value="ALDOKETO_REDUCTASE_1"/>
    <property type="match status" value="1"/>
</dbReference>
<dbReference type="PANTHER" id="PTHR11732">
    <property type="entry name" value="ALDO/KETO REDUCTASE"/>
    <property type="match status" value="1"/>
</dbReference>
<reference evidence="8" key="1">
    <citation type="submission" date="2020-05" db="UniProtKB">
        <authorList>
            <consortium name="EnsemblMetazoa"/>
        </authorList>
    </citation>
    <scope>IDENTIFICATION</scope>
    <source>
        <strain evidence="8">Jacobina</strain>
    </source>
</reference>
<organism evidence="8 9">
    <name type="scientific">Lutzomyia longipalpis</name>
    <name type="common">Sand fly</name>
    <dbReference type="NCBI Taxonomy" id="7200"/>
    <lineage>
        <taxon>Eukaryota</taxon>
        <taxon>Metazoa</taxon>
        <taxon>Ecdysozoa</taxon>
        <taxon>Arthropoda</taxon>
        <taxon>Hexapoda</taxon>
        <taxon>Insecta</taxon>
        <taxon>Pterygota</taxon>
        <taxon>Neoptera</taxon>
        <taxon>Endopterygota</taxon>
        <taxon>Diptera</taxon>
        <taxon>Nematocera</taxon>
        <taxon>Psychodoidea</taxon>
        <taxon>Psychodidae</taxon>
        <taxon>Lutzomyia</taxon>
        <taxon>Lutzomyia</taxon>
    </lineage>
</organism>
<feature type="site" description="Lowers pKa of active site Tyr" evidence="6">
    <location>
        <position position="81"/>
    </location>
</feature>
<proteinExistence type="inferred from homology"/>
<evidence type="ECO:0000256" key="2">
    <source>
        <dbReference type="ARBA" id="ARBA00022857"/>
    </source>
</evidence>
<comment type="similarity">
    <text evidence="1">Belongs to the aldo/keto reductase family.</text>
</comment>
<dbReference type="InterPro" id="IPR018170">
    <property type="entry name" value="Aldo/ket_reductase_CS"/>
</dbReference>
<feature type="active site" description="Proton donor" evidence="4">
    <location>
        <position position="52"/>
    </location>
</feature>
<dbReference type="VEuPathDB" id="VectorBase:LLOJ009600"/>
<dbReference type="Proteomes" id="UP000092461">
    <property type="component" value="Unassembled WGS sequence"/>
</dbReference>
<dbReference type="SUPFAM" id="SSF51430">
    <property type="entry name" value="NAD(P)-linked oxidoreductase"/>
    <property type="match status" value="1"/>
</dbReference>
<dbReference type="InterPro" id="IPR020471">
    <property type="entry name" value="AKR"/>
</dbReference>
<dbReference type="Gene3D" id="3.20.20.100">
    <property type="entry name" value="NADP-dependent oxidoreductase domain"/>
    <property type="match status" value="1"/>
</dbReference>
<feature type="domain" description="NADP-dependent oxidoreductase" evidence="7">
    <location>
        <begin position="19"/>
        <end position="300"/>
    </location>
</feature>
<keyword evidence="3" id="KW-0560">Oxidoreductase</keyword>
<dbReference type="AlphaFoldDB" id="A0A1B0CX64"/>
<evidence type="ECO:0000313" key="8">
    <source>
        <dbReference type="EnsemblMetazoa" id="LLOJ009600-PA"/>
    </source>
</evidence>
<dbReference type="VEuPathDB" id="VectorBase:LLONM1_004339"/>
<protein>
    <recommendedName>
        <fullName evidence="7">NADP-dependent oxidoreductase domain-containing protein</fullName>
    </recommendedName>
</protein>
<evidence type="ECO:0000256" key="4">
    <source>
        <dbReference type="PIRSR" id="PIRSR000097-1"/>
    </source>
</evidence>
<dbReference type="FunFam" id="3.20.20.100:FF:000006">
    <property type="entry name" value="Aldo-keto reductase family 1 member A1"/>
    <property type="match status" value="1"/>
</dbReference>
<dbReference type="GO" id="GO:0016491">
    <property type="term" value="F:oxidoreductase activity"/>
    <property type="evidence" value="ECO:0007669"/>
    <property type="project" value="UniProtKB-KW"/>
</dbReference>
<evidence type="ECO:0000256" key="1">
    <source>
        <dbReference type="ARBA" id="ARBA00007905"/>
    </source>
</evidence>
<evidence type="ECO:0000256" key="6">
    <source>
        <dbReference type="PIRSR" id="PIRSR000097-3"/>
    </source>
</evidence>
<dbReference type="EMBL" id="AJWK01033288">
    <property type="status" value="NOT_ANNOTATED_CDS"/>
    <property type="molecule type" value="Genomic_DNA"/>
</dbReference>
<evidence type="ECO:0000256" key="3">
    <source>
        <dbReference type="ARBA" id="ARBA00023002"/>
    </source>
</evidence>
<dbReference type="PROSITE" id="PS00063">
    <property type="entry name" value="ALDOKETO_REDUCTASE_3"/>
    <property type="match status" value="1"/>
</dbReference>
<dbReference type="InterPro" id="IPR023210">
    <property type="entry name" value="NADP_OxRdtase_dom"/>
</dbReference>
<dbReference type="PROSITE" id="PS00062">
    <property type="entry name" value="ALDOKETO_REDUCTASE_2"/>
    <property type="match status" value="1"/>
</dbReference>
<dbReference type="PRINTS" id="PR00069">
    <property type="entry name" value="ALDKETRDTASE"/>
</dbReference>